<sequence>MPSLVWTLLVAAATALVTGLFVTPRMEARKKRLGDIHAARDAFSANMTRIVSACGLLRKIQPPADDEPDWTPAMRERLAGERERWWQQIDDATRWLIDNVATYAGSWPTSHLIQFATDYAGNVRMVVLSEREEAAKLELLLALTVPVQRQFFGWPWARARHAIADRRAFAETLARISSGPTP</sequence>
<dbReference type="Proteomes" id="UP000476310">
    <property type="component" value="Unassembled WGS sequence"/>
</dbReference>
<evidence type="ECO:0000313" key="2">
    <source>
        <dbReference type="Proteomes" id="UP000476310"/>
    </source>
</evidence>
<proteinExistence type="predicted"/>
<reference evidence="1" key="1">
    <citation type="submission" date="2020-02" db="EMBL/GenBank/DDBJ databases">
        <title>A new Streptomyces sp. for controlling soil-borne diseases.</title>
        <authorList>
            <person name="Li X."/>
            <person name="Tian Y."/>
            <person name="Gao K."/>
        </authorList>
    </citation>
    <scope>NUCLEOTIDE SEQUENCE [LARGE SCALE GENOMIC DNA]</scope>
    <source>
        <strain evidence="1">0250</strain>
    </source>
</reference>
<dbReference type="EMBL" id="JAAIKT010000010">
    <property type="protein sequence ID" value="NEW71028.1"/>
    <property type="molecule type" value="Genomic_DNA"/>
</dbReference>
<protein>
    <submittedName>
        <fullName evidence="1">Uncharacterized protein</fullName>
    </submittedName>
</protein>
<name>A0A6G4ACT6_9ACTN</name>
<dbReference type="RefSeq" id="WP_164426373.1">
    <property type="nucleotide sequence ID" value="NZ_JAAIKT010000010.1"/>
</dbReference>
<accession>A0A6G4ACT6</accession>
<gene>
    <name evidence="1" type="ORF">G4H13_11595</name>
</gene>
<comment type="caution">
    <text evidence="1">The sequence shown here is derived from an EMBL/GenBank/DDBJ whole genome shotgun (WGS) entry which is preliminary data.</text>
</comment>
<keyword evidence="2" id="KW-1185">Reference proteome</keyword>
<organism evidence="1 2">
    <name type="scientific">Streptomyces rhizosphaericus</name>
    <dbReference type="NCBI Taxonomy" id="114699"/>
    <lineage>
        <taxon>Bacteria</taxon>
        <taxon>Bacillati</taxon>
        <taxon>Actinomycetota</taxon>
        <taxon>Actinomycetes</taxon>
        <taxon>Kitasatosporales</taxon>
        <taxon>Streptomycetaceae</taxon>
        <taxon>Streptomyces</taxon>
        <taxon>Streptomyces violaceusniger group</taxon>
    </lineage>
</organism>
<dbReference type="AlphaFoldDB" id="A0A6G4ACT6"/>
<evidence type="ECO:0000313" key="1">
    <source>
        <dbReference type="EMBL" id="NEW71028.1"/>
    </source>
</evidence>